<name>A0A448T6K5_SERFO</name>
<dbReference type="InterPro" id="IPR036388">
    <property type="entry name" value="WH-like_DNA-bd_sf"/>
</dbReference>
<feature type="domain" description="OmpR/PhoB-type" evidence="5">
    <location>
        <begin position="1"/>
        <end position="104"/>
    </location>
</feature>
<evidence type="ECO:0000256" key="3">
    <source>
        <dbReference type="SAM" id="MobiDB-lite"/>
    </source>
</evidence>
<dbReference type="RefSeq" id="WP_141132991.1">
    <property type="nucleotide sequence ID" value="NZ_CAMISF010000003.1"/>
</dbReference>
<dbReference type="Proteomes" id="UP000270487">
    <property type="component" value="Chromosome"/>
</dbReference>
<protein>
    <submittedName>
        <fullName evidence="6">DNA-binding transcriptional activator CadC</fullName>
    </submittedName>
</protein>
<dbReference type="Pfam" id="PF00486">
    <property type="entry name" value="Trans_reg_C"/>
    <property type="match status" value="1"/>
</dbReference>
<dbReference type="EMBL" id="LR134492">
    <property type="protein sequence ID" value="VEI75626.1"/>
    <property type="molecule type" value="Genomic_DNA"/>
</dbReference>
<dbReference type="SMART" id="SM00862">
    <property type="entry name" value="Trans_reg_C"/>
    <property type="match status" value="1"/>
</dbReference>
<keyword evidence="1 2" id="KW-0238">DNA-binding</keyword>
<dbReference type="GO" id="GO:0000160">
    <property type="term" value="P:phosphorelay signal transduction system"/>
    <property type="evidence" value="ECO:0007669"/>
    <property type="project" value="InterPro"/>
</dbReference>
<sequence length="271" mass="30610">MKYIINLNIIFDPDNRVLTVKNDIQQSVELSKPATRLLSELINNNRVNLARDDLLKNVWADYGFSPSNASLNNHISELRKAFTNLGVSKDIISTVPRVGFRMDAEIHPIQKSEQGITEEAPVSRVPVTEESHTSSETLPPTMTEQGEHQSIYLSLKKHKMMIYILALLLLLTTVTGTTMLRHNQKESVNFVVTHEKCSIYNLNDDKPNNDLAAKIVKEIAAEGIDCSREELDVFYAEAHPNNDRLRVRLLAACSKIDATSYKNCLNYKTVE</sequence>
<dbReference type="GO" id="GO:0003677">
    <property type="term" value="F:DNA binding"/>
    <property type="evidence" value="ECO:0007669"/>
    <property type="project" value="UniProtKB-UniRule"/>
</dbReference>
<gene>
    <name evidence="6" type="ORF">NCTC13193_05029</name>
</gene>
<keyword evidence="4" id="KW-1133">Transmembrane helix</keyword>
<reference evidence="6 7" key="1">
    <citation type="submission" date="2018-12" db="EMBL/GenBank/DDBJ databases">
        <authorList>
            <consortium name="Pathogen Informatics"/>
        </authorList>
    </citation>
    <scope>NUCLEOTIDE SEQUENCE [LARGE SCALE GENOMIC DNA]</scope>
    <source>
        <strain evidence="6 7">NCTC13193</strain>
    </source>
</reference>
<dbReference type="CDD" id="cd00383">
    <property type="entry name" value="trans_reg_C"/>
    <property type="match status" value="1"/>
</dbReference>
<feature type="transmembrane region" description="Helical" evidence="4">
    <location>
        <begin position="160"/>
        <end position="180"/>
    </location>
</feature>
<evidence type="ECO:0000256" key="1">
    <source>
        <dbReference type="ARBA" id="ARBA00023125"/>
    </source>
</evidence>
<feature type="DNA-binding region" description="OmpR/PhoB-type" evidence="2">
    <location>
        <begin position="1"/>
        <end position="104"/>
    </location>
</feature>
<evidence type="ECO:0000313" key="6">
    <source>
        <dbReference type="EMBL" id="VEI75626.1"/>
    </source>
</evidence>
<dbReference type="SUPFAM" id="SSF46894">
    <property type="entry name" value="C-terminal effector domain of the bipartite response regulators"/>
    <property type="match status" value="1"/>
</dbReference>
<dbReference type="GO" id="GO:0006355">
    <property type="term" value="P:regulation of DNA-templated transcription"/>
    <property type="evidence" value="ECO:0007669"/>
    <property type="project" value="InterPro"/>
</dbReference>
<feature type="compositionally biased region" description="Polar residues" evidence="3">
    <location>
        <begin position="134"/>
        <end position="144"/>
    </location>
</feature>
<dbReference type="InterPro" id="IPR001867">
    <property type="entry name" value="OmpR/PhoB-type_DNA-bd"/>
</dbReference>
<evidence type="ECO:0000313" key="7">
    <source>
        <dbReference type="Proteomes" id="UP000270487"/>
    </source>
</evidence>
<dbReference type="InterPro" id="IPR016032">
    <property type="entry name" value="Sig_transdc_resp-reg_C-effctor"/>
</dbReference>
<organism evidence="6 7">
    <name type="scientific">Serratia fonticola</name>
    <dbReference type="NCBI Taxonomy" id="47917"/>
    <lineage>
        <taxon>Bacteria</taxon>
        <taxon>Pseudomonadati</taxon>
        <taxon>Pseudomonadota</taxon>
        <taxon>Gammaproteobacteria</taxon>
        <taxon>Enterobacterales</taxon>
        <taxon>Yersiniaceae</taxon>
        <taxon>Serratia</taxon>
    </lineage>
</organism>
<dbReference type="Gene3D" id="1.10.10.10">
    <property type="entry name" value="Winged helix-like DNA-binding domain superfamily/Winged helix DNA-binding domain"/>
    <property type="match status" value="1"/>
</dbReference>
<dbReference type="AlphaFoldDB" id="A0A448T6K5"/>
<keyword evidence="4" id="KW-0472">Membrane</keyword>
<evidence type="ECO:0000259" key="5">
    <source>
        <dbReference type="PROSITE" id="PS51755"/>
    </source>
</evidence>
<feature type="region of interest" description="Disordered" evidence="3">
    <location>
        <begin position="115"/>
        <end position="146"/>
    </location>
</feature>
<evidence type="ECO:0000256" key="2">
    <source>
        <dbReference type="PROSITE-ProRule" id="PRU01091"/>
    </source>
</evidence>
<accession>A0A448T6K5</accession>
<evidence type="ECO:0000256" key="4">
    <source>
        <dbReference type="SAM" id="Phobius"/>
    </source>
</evidence>
<keyword evidence="4" id="KW-0812">Transmembrane</keyword>
<proteinExistence type="predicted"/>
<dbReference type="PROSITE" id="PS51755">
    <property type="entry name" value="OMPR_PHOB"/>
    <property type="match status" value="1"/>
</dbReference>